<keyword evidence="1" id="KW-0472">Membrane</keyword>
<keyword evidence="1" id="KW-0812">Transmembrane</keyword>
<keyword evidence="3" id="KW-1185">Reference proteome</keyword>
<reference evidence="3" key="1">
    <citation type="submission" date="2016-10" db="EMBL/GenBank/DDBJ databases">
        <authorList>
            <person name="Varghese N."/>
            <person name="Submissions S."/>
        </authorList>
    </citation>
    <scope>NUCLEOTIDE SEQUENCE [LARGE SCALE GENOMIC DNA]</scope>
    <source>
        <strain evidence="3">IBRC-M 10760</strain>
    </source>
</reference>
<name>A0A1G7FN39_9EURY</name>
<keyword evidence="1" id="KW-1133">Transmembrane helix</keyword>
<sequence>MVGVVCLGAVFYLDRPLARVAVGVLGVSALWFGVSIARGGHRTGSET</sequence>
<evidence type="ECO:0000313" key="2">
    <source>
        <dbReference type="EMBL" id="SDE77095.1"/>
    </source>
</evidence>
<evidence type="ECO:0000256" key="1">
    <source>
        <dbReference type="SAM" id="Phobius"/>
    </source>
</evidence>
<protein>
    <submittedName>
        <fullName evidence="2">Uncharacterized protein</fullName>
    </submittedName>
</protein>
<dbReference type="AlphaFoldDB" id="A0A1G7FN39"/>
<dbReference type="EMBL" id="FNBK01000001">
    <property type="protein sequence ID" value="SDE77095.1"/>
    <property type="molecule type" value="Genomic_DNA"/>
</dbReference>
<evidence type="ECO:0000313" key="3">
    <source>
        <dbReference type="Proteomes" id="UP000199076"/>
    </source>
</evidence>
<organism evidence="2 3">
    <name type="scientific">Halorientalis regularis</name>
    <dbReference type="NCBI Taxonomy" id="660518"/>
    <lineage>
        <taxon>Archaea</taxon>
        <taxon>Methanobacteriati</taxon>
        <taxon>Methanobacteriota</taxon>
        <taxon>Stenosarchaea group</taxon>
        <taxon>Halobacteria</taxon>
        <taxon>Halobacteriales</taxon>
        <taxon>Haloarculaceae</taxon>
        <taxon>Halorientalis</taxon>
    </lineage>
</organism>
<accession>A0A1G7FN39</accession>
<feature type="transmembrane region" description="Helical" evidence="1">
    <location>
        <begin position="17"/>
        <end position="37"/>
    </location>
</feature>
<dbReference type="RefSeq" id="WP_175452734.1">
    <property type="nucleotide sequence ID" value="NZ_FNBK01000001.1"/>
</dbReference>
<proteinExistence type="predicted"/>
<dbReference type="Proteomes" id="UP000199076">
    <property type="component" value="Unassembled WGS sequence"/>
</dbReference>
<gene>
    <name evidence="2" type="ORF">SAMN05216218_101262</name>
</gene>
<dbReference type="OrthoDB" id="235688at2157"/>